<keyword evidence="2" id="KW-0812">Transmembrane</keyword>
<feature type="transmembrane region" description="Helical" evidence="2">
    <location>
        <begin position="1098"/>
        <end position="1115"/>
    </location>
</feature>
<reference evidence="4 5" key="1">
    <citation type="journal article" date="2015" name="Sci. Rep.">
        <title>Chromosome-level genome map provides insights into diverse defense mechanisms in the medicinal fungus Ganoderma sinense.</title>
        <authorList>
            <person name="Zhu Y."/>
            <person name="Xu J."/>
            <person name="Sun C."/>
            <person name="Zhou S."/>
            <person name="Xu H."/>
            <person name="Nelson D.R."/>
            <person name="Qian J."/>
            <person name="Song J."/>
            <person name="Luo H."/>
            <person name="Xiang L."/>
            <person name="Li Y."/>
            <person name="Xu Z."/>
            <person name="Ji A."/>
            <person name="Wang L."/>
            <person name="Lu S."/>
            <person name="Hayward A."/>
            <person name="Sun W."/>
            <person name="Li X."/>
            <person name="Schwartz D.C."/>
            <person name="Wang Y."/>
            <person name="Chen S."/>
        </authorList>
    </citation>
    <scope>NUCLEOTIDE SEQUENCE [LARGE SCALE GENOMIC DNA]</scope>
    <source>
        <strain evidence="4 5">ZZ0214-1</strain>
    </source>
</reference>
<feature type="compositionally biased region" description="Polar residues" evidence="1">
    <location>
        <begin position="44"/>
        <end position="58"/>
    </location>
</feature>
<name>A0A2G8RYB6_9APHY</name>
<dbReference type="Pfam" id="PF20152">
    <property type="entry name" value="DUF6534"/>
    <property type="match status" value="1"/>
</dbReference>
<dbReference type="STRING" id="1077348.A0A2G8RYB6"/>
<feature type="transmembrane region" description="Helical" evidence="2">
    <location>
        <begin position="952"/>
        <end position="975"/>
    </location>
</feature>
<protein>
    <recommendedName>
        <fullName evidence="3">DUF6534 domain-containing protein</fullName>
    </recommendedName>
</protein>
<evidence type="ECO:0000313" key="5">
    <source>
        <dbReference type="Proteomes" id="UP000230002"/>
    </source>
</evidence>
<evidence type="ECO:0000256" key="1">
    <source>
        <dbReference type="SAM" id="MobiDB-lite"/>
    </source>
</evidence>
<dbReference type="Proteomes" id="UP000230002">
    <property type="component" value="Unassembled WGS sequence"/>
</dbReference>
<evidence type="ECO:0000313" key="4">
    <source>
        <dbReference type="EMBL" id="PIL26511.1"/>
    </source>
</evidence>
<feature type="transmembrane region" description="Helical" evidence="2">
    <location>
        <begin position="1027"/>
        <end position="1046"/>
    </location>
</feature>
<proteinExistence type="predicted"/>
<feature type="compositionally biased region" description="Polar residues" evidence="1">
    <location>
        <begin position="21"/>
        <end position="37"/>
    </location>
</feature>
<accession>A0A2G8RYB6</accession>
<feature type="transmembrane region" description="Helical" evidence="2">
    <location>
        <begin position="1058"/>
        <end position="1078"/>
    </location>
</feature>
<feature type="transmembrane region" description="Helical" evidence="2">
    <location>
        <begin position="1165"/>
        <end position="1186"/>
    </location>
</feature>
<dbReference type="InterPro" id="IPR045339">
    <property type="entry name" value="DUF6534"/>
</dbReference>
<dbReference type="PANTHER" id="PTHR40465:SF1">
    <property type="entry name" value="DUF6534 DOMAIN-CONTAINING PROTEIN"/>
    <property type="match status" value="1"/>
</dbReference>
<keyword evidence="2" id="KW-1133">Transmembrane helix</keyword>
<feature type="region of interest" description="Disordered" evidence="1">
    <location>
        <begin position="1251"/>
        <end position="1297"/>
    </location>
</feature>
<dbReference type="OrthoDB" id="2562493at2759"/>
<feature type="domain" description="DUF6534" evidence="3">
    <location>
        <begin position="1133"/>
        <end position="1210"/>
    </location>
</feature>
<sequence length="1297" mass="138437">MTAEHSCAKSIASLAAPGRSARTTRSTASKQLSSISSESRDDMQITTPTINGPKTPSTDGGAMVSKNILTPFYMQITTPAIDGPKTPSTTDGGVMVSENASADSLTAATSPTTAAPTLPVNGSPTMPVSPGSQVSATPTITINSTAAVKVSAPTNDTIAAAVVTATAVSPGAATTSTDVRSTPTVVTDSIASTPTTGVHGATTAHVNTTATPTITTNFVGAGVTATQSMATTPTTAPALAGMPSTGAPAITPALTTATTATTAAVPFITSPGTQLAAPSTATVPVGIASTAAPTTAPALTTTTGPTTAAEPMAAAAPTSAATTAGTAPDTAGRFVDDAAISAAFSASGPAATQLATKLHDVRAVAATRDFYLALGQDTFQGITWIKAGGGSHIVVDRQLGLANAEDRAAHAAQPELNPAPPTPDLARLYIIGNISSERCFMKCDGNVGAVNPTASFQRTLANNTMVCALVKPPDEYPFLVDEFNRGINTLKAIIGADVDEPWDGVRFKEIKEEHVRLRHKVFRPKADGDPRTEHLPAEYRTASWPVNHDAEKERESLVHTHYAHPLEAFDVGGELMHPSLYVNLNGATVLVGISVTHFTFTKKNTVCLDISYLRVLIPGSPRYRSTSKRTAMEMSDPLSHASVNAYAIAPDDICCDLWVPNTFIPTLSTFLTYHGSYYDPWYSLRFATSAGGWKPKERDLSWLTVGDHPLRVWITGSLAGLNIQLDHNGSPSASVKVDLFTDVDRTAAARIFDRGRFSSLEQHLPPTPPVADLSLDIHGFPDTWFPPCYDASSGLTPPNLLPALNPGSVGTGDIIACECTVIRLDHTVTRRQTNGPRCISLPTVLRRILFGPVAFRRLPSPETRLKRSEGPCWTGSRELQQLLIRRRTTSRGFVASECGEECLCLWQARYGRSDSEMAMVENWSALAASNGTATASVAGGNSVPFKYLLGPILVGVLLNCFVYGIVFLHYVQYMLGYNRDSWSLRAIVNWCFLVDSAHCIAALWLLWDISVRHFADTDFVSLTTWPIASIPLFIGATAAPTQHLFAWRIKKFTHGWPLFIFISVLSIASASLGVATAVKSLRQERGLSADSLIPTTDAWLALAMTCDAILAYVAVISNDYSYFLVLTLGPQSILLYMHLMKSKTGFSNTDTIIGRLTRSSVETTVLSALFCVLYLLTMSIVPHTNFHILFSMPLGRIYTGTLLSTLNSRTTLREELYSGASMVGDRLAERLRRIPKEIGIAVEQDVQMDPLGDADLKLPDHDDHEDTPHGVDSDVDDCSSPTRDRKVSADDLEYQAV</sequence>
<evidence type="ECO:0000259" key="3">
    <source>
        <dbReference type="Pfam" id="PF20152"/>
    </source>
</evidence>
<dbReference type="EMBL" id="AYKW01000045">
    <property type="protein sequence ID" value="PIL26511.1"/>
    <property type="molecule type" value="Genomic_DNA"/>
</dbReference>
<keyword evidence="2" id="KW-0472">Membrane</keyword>
<comment type="caution">
    <text evidence="4">The sequence shown here is derived from an EMBL/GenBank/DDBJ whole genome shotgun (WGS) entry which is preliminary data.</text>
</comment>
<gene>
    <name evidence="4" type="ORF">GSI_12269</name>
</gene>
<organism evidence="4 5">
    <name type="scientific">Ganoderma sinense ZZ0214-1</name>
    <dbReference type="NCBI Taxonomy" id="1077348"/>
    <lineage>
        <taxon>Eukaryota</taxon>
        <taxon>Fungi</taxon>
        <taxon>Dikarya</taxon>
        <taxon>Basidiomycota</taxon>
        <taxon>Agaricomycotina</taxon>
        <taxon>Agaricomycetes</taxon>
        <taxon>Polyporales</taxon>
        <taxon>Polyporaceae</taxon>
        <taxon>Ganoderma</taxon>
    </lineage>
</organism>
<feature type="region of interest" description="Disordered" evidence="1">
    <location>
        <begin position="1"/>
        <end position="62"/>
    </location>
</feature>
<keyword evidence="5" id="KW-1185">Reference proteome</keyword>
<evidence type="ECO:0000256" key="2">
    <source>
        <dbReference type="SAM" id="Phobius"/>
    </source>
</evidence>
<dbReference type="PANTHER" id="PTHR40465">
    <property type="entry name" value="CHROMOSOME 1, WHOLE GENOME SHOTGUN SEQUENCE"/>
    <property type="match status" value="1"/>
</dbReference>
<feature type="transmembrane region" description="Helical" evidence="2">
    <location>
        <begin position="1122"/>
        <end position="1139"/>
    </location>
</feature>
<feature type="compositionally biased region" description="Basic and acidic residues" evidence="1">
    <location>
        <begin position="1254"/>
        <end position="1272"/>
    </location>
</feature>